<dbReference type="SMART" id="SM00408">
    <property type="entry name" value="IGc2"/>
    <property type="match status" value="1"/>
</dbReference>
<keyword evidence="1" id="KW-0677">Repeat</keyword>
<evidence type="ECO:0000256" key="3">
    <source>
        <dbReference type="ARBA" id="ARBA00023319"/>
    </source>
</evidence>
<dbReference type="Pfam" id="PF13927">
    <property type="entry name" value="Ig_3"/>
    <property type="match status" value="1"/>
</dbReference>
<dbReference type="EMBL" id="BGPR01001148">
    <property type="protein sequence ID" value="GBM46711.1"/>
    <property type="molecule type" value="Genomic_DNA"/>
</dbReference>
<accession>A0A4Y2G059</accession>
<keyword evidence="3" id="KW-0393">Immunoglobulin domain</keyword>
<evidence type="ECO:0000256" key="2">
    <source>
        <dbReference type="ARBA" id="ARBA00023157"/>
    </source>
</evidence>
<evidence type="ECO:0000259" key="4">
    <source>
        <dbReference type="PROSITE" id="PS50835"/>
    </source>
</evidence>
<dbReference type="OrthoDB" id="152385at2759"/>
<dbReference type="PANTHER" id="PTHR44170">
    <property type="entry name" value="PROTEIN SIDEKICK"/>
    <property type="match status" value="1"/>
</dbReference>
<dbReference type="SUPFAM" id="SSF48726">
    <property type="entry name" value="Immunoglobulin"/>
    <property type="match status" value="2"/>
</dbReference>
<dbReference type="InterPro" id="IPR003599">
    <property type="entry name" value="Ig_sub"/>
</dbReference>
<dbReference type="AlphaFoldDB" id="A0A4Y2G059"/>
<dbReference type="Proteomes" id="UP000499080">
    <property type="component" value="Unassembled WGS sequence"/>
</dbReference>
<dbReference type="GO" id="GO:0098609">
    <property type="term" value="P:cell-cell adhesion"/>
    <property type="evidence" value="ECO:0007669"/>
    <property type="project" value="TreeGrafter"/>
</dbReference>
<dbReference type="PANTHER" id="PTHR44170:SF6">
    <property type="entry name" value="CONTACTIN"/>
    <property type="match status" value="1"/>
</dbReference>
<dbReference type="FunFam" id="2.60.40.10:FF:000107">
    <property type="entry name" value="Myosin, light chain kinase a"/>
    <property type="match status" value="1"/>
</dbReference>
<dbReference type="InterPro" id="IPR007110">
    <property type="entry name" value="Ig-like_dom"/>
</dbReference>
<keyword evidence="2" id="KW-1015">Disulfide bond</keyword>
<proteinExistence type="predicted"/>
<feature type="domain" description="Ig-like" evidence="4">
    <location>
        <begin position="177"/>
        <end position="265"/>
    </location>
</feature>
<dbReference type="Gene3D" id="2.60.40.10">
    <property type="entry name" value="Immunoglobulins"/>
    <property type="match status" value="2"/>
</dbReference>
<dbReference type="InterPro" id="IPR013783">
    <property type="entry name" value="Ig-like_fold"/>
</dbReference>
<dbReference type="SMART" id="SM00409">
    <property type="entry name" value="IG"/>
    <property type="match status" value="2"/>
</dbReference>
<name>A0A4Y2G059_ARAVE</name>
<gene>
    <name evidence="5" type="primary">DSCAM_14</name>
    <name evidence="5" type="ORF">AVEN_79791_1</name>
</gene>
<dbReference type="InterPro" id="IPR003598">
    <property type="entry name" value="Ig_sub2"/>
</dbReference>
<evidence type="ECO:0000313" key="5">
    <source>
        <dbReference type="EMBL" id="GBM46711.1"/>
    </source>
</evidence>
<organism evidence="5 6">
    <name type="scientific">Araneus ventricosus</name>
    <name type="common">Orbweaver spider</name>
    <name type="synonym">Epeira ventricosa</name>
    <dbReference type="NCBI Taxonomy" id="182803"/>
    <lineage>
        <taxon>Eukaryota</taxon>
        <taxon>Metazoa</taxon>
        <taxon>Ecdysozoa</taxon>
        <taxon>Arthropoda</taxon>
        <taxon>Chelicerata</taxon>
        <taxon>Arachnida</taxon>
        <taxon>Araneae</taxon>
        <taxon>Araneomorphae</taxon>
        <taxon>Entelegynae</taxon>
        <taxon>Araneoidea</taxon>
        <taxon>Araneidae</taxon>
        <taxon>Araneus</taxon>
    </lineage>
</organism>
<dbReference type="PROSITE" id="PS50835">
    <property type="entry name" value="IG_LIKE"/>
    <property type="match status" value="1"/>
</dbReference>
<evidence type="ECO:0000313" key="6">
    <source>
        <dbReference type="Proteomes" id="UP000499080"/>
    </source>
</evidence>
<comment type="caution">
    <text evidence="5">The sequence shown here is derived from an EMBL/GenBank/DDBJ whole genome shotgun (WGS) entry which is preliminary data.</text>
</comment>
<keyword evidence="6" id="KW-1185">Reference proteome</keyword>
<dbReference type="InterPro" id="IPR036179">
    <property type="entry name" value="Ig-like_dom_sf"/>
</dbReference>
<sequence length="271" mass="30438">MSFHAKQKLTKSILWSRLRNSVKNFNHKELTVKMSFISLKNGGGKVRIFPGEASWQILGFVLRFLEVVNQKYEIRLSDEFVLRGNMALLRCPIPSFVSDYVKVTSWERIDGFLITPGIISGKYGILQSGDLYIRDTTEHDSSYSFRCHTENSVTREKKVSTNYSKIIVTEPHHNQPPRIMRRTSRVSVPVGQKATLSCLAQGHPVPTYRWHKVAGELRSLPELGSSVRQEGGVLVFHKVVSADGGTYICEVSNSVGQDKVEAELIAEGKTA</sequence>
<protein>
    <submittedName>
        <fullName evidence="5">Down syndrome cell adhesion molecule</fullName>
    </submittedName>
</protein>
<dbReference type="GO" id="GO:0016020">
    <property type="term" value="C:membrane"/>
    <property type="evidence" value="ECO:0007669"/>
    <property type="project" value="UniProtKB-SubCell"/>
</dbReference>
<evidence type="ECO:0000256" key="1">
    <source>
        <dbReference type="ARBA" id="ARBA00022737"/>
    </source>
</evidence>
<reference evidence="5 6" key="1">
    <citation type="journal article" date="2019" name="Sci. Rep.">
        <title>Orb-weaving spider Araneus ventricosus genome elucidates the spidroin gene catalogue.</title>
        <authorList>
            <person name="Kono N."/>
            <person name="Nakamura H."/>
            <person name="Ohtoshi R."/>
            <person name="Moran D.A.P."/>
            <person name="Shinohara A."/>
            <person name="Yoshida Y."/>
            <person name="Fujiwara M."/>
            <person name="Mori M."/>
            <person name="Tomita M."/>
            <person name="Arakawa K."/>
        </authorList>
    </citation>
    <scope>NUCLEOTIDE SEQUENCE [LARGE SCALE GENOMIC DNA]</scope>
</reference>